<dbReference type="AlphaFoldDB" id="D8MB31"/>
<evidence type="ECO:0000313" key="6">
    <source>
        <dbReference type="EMBL" id="CBK25270.2"/>
    </source>
</evidence>
<dbReference type="OMA" id="IMEARVF"/>
<evidence type="ECO:0000313" key="7">
    <source>
        <dbReference type="Proteomes" id="UP000008312"/>
    </source>
</evidence>
<accession>D8MB31</accession>
<dbReference type="RefSeq" id="XP_012899318.1">
    <property type="nucleotide sequence ID" value="XM_013043864.1"/>
</dbReference>
<dbReference type="EMBL" id="FN668690">
    <property type="protein sequence ID" value="CBK25270.2"/>
    <property type="molecule type" value="Genomic_DNA"/>
</dbReference>
<protein>
    <recommendedName>
        <fullName evidence="5">CDAN1-interacting nuclease 1</fullName>
    </recommendedName>
</protein>
<dbReference type="GO" id="GO:0005737">
    <property type="term" value="C:cytoplasm"/>
    <property type="evidence" value="ECO:0007669"/>
    <property type="project" value="UniProtKB-SubCell"/>
</dbReference>
<evidence type="ECO:0000256" key="3">
    <source>
        <dbReference type="ARBA" id="ARBA00022490"/>
    </source>
</evidence>
<name>D8MB31_BLAHO</name>
<dbReference type="InParanoid" id="D8MB31"/>
<dbReference type="InterPro" id="IPR029404">
    <property type="entry name" value="CDIN1"/>
</dbReference>
<dbReference type="Pfam" id="PF14811">
    <property type="entry name" value="TPD"/>
    <property type="match status" value="1"/>
</dbReference>
<dbReference type="GeneID" id="24923025"/>
<organism evidence="6">
    <name type="scientific">Blastocystis hominis</name>
    <dbReference type="NCBI Taxonomy" id="12968"/>
    <lineage>
        <taxon>Eukaryota</taxon>
        <taxon>Sar</taxon>
        <taxon>Stramenopiles</taxon>
        <taxon>Bigyra</taxon>
        <taxon>Opalozoa</taxon>
        <taxon>Opalinata</taxon>
        <taxon>Blastocystidae</taxon>
        <taxon>Blastocystis</taxon>
    </lineage>
</organism>
<dbReference type="OrthoDB" id="1272at2759"/>
<dbReference type="GO" id="GO:0005634">
    <property type="term" value="C:nucleus"/>
    <property type="evidence" value="ECO:0007669"/>
    <property type="project" value="UniProtKB-SubCell"/>
</dbReference>
<keyword evidence="3" id="KW-0963">Cytoplasm</keyword>
<keyword evidence="7" id="KW-1185">Reference proteome</keyword>
<dbReference type="Proteomes" id="UP000008312">
    <property type="component" value="Unassembled WGS sequence"/>
</dbReference>
<comment type="subcellular location">
    <subcellularLocation>
        <location evidence="2">Cytoplasm</location>
    </subcellularLocation>
    <subcellularLocation>
        <location evidence="1">Nucleus</location>
    </subcellularLocation>
</comment>
<dbReference type="PANTHER" id="PTHR31661">
    <property type="entry name" value="SIMILAR TO CDNA SEQUENCE BC052040"/>
    <property type="match status" value="1"/>
</dbReference>
<evidence type="ECO:0000256" key="4">
    <source>
        <dbReference type="ARBA" id="ARBA00023242"/>
    </source>
</evidence>
<keyword evidence="4" id="KW-0539">Nucleus</keyword>
<proteinExistence type="predicted"/>
<evidence type="ECO:0000256" key="1">
    <source>
        <dbReference type="ARBA" id="ARBA00004123"/>
    </source>
</evidence>
<evidence type="ECO:0000256" key="5">
    <source>
        <dbReference type="ARBA" id="ARBA00023480"/>
    </source>
</evidence>
<evidence type="ECO:0000256" key="2">
    <source>
        <dbReference type="ARBA" id="ARBA00004496"/>
    </source>
</evidence>
<dbReference type="PANTHER" id="PTHR31661:SF1">
    <property type="entry name" value="CDAN1-INTERACTING NUCLEASE 1"/>
    <property type="match status" value="1"/>
</dbReference>
<sequence length="207" mass="24436">MSFDVSKKDYEEIYSICSQLIKENKVLGAKIASQFPHIPFNTIQFIYRQCFHRLELEQMSLIKQDIAEFIKLFEQRNSIDAIVESRKLYRPCLIREMLKQKFTIDDKTVEEYINNPSTIPDLRYVQSCNWTSVLEVANHDKIRQALGLEYEYLLKEQLRNLEISFKSEVQSRSEGLLRTPDITLNYPILIRVNEYPLLHSAQKPTDP</sequence>
<reference evidence="6" key="1">
    <citation type="submission" date="2010-02" db="EMBL/GenBank/DDBJ databases">
        <title>Sequencing and annotation of the Blastocystis hominis genome.</title>
        <authorList>
            <person name="Wincker P."/>
        </authorList>
    </citation>
    <scope>NUCLEOTIDE SEQUENCE</scope>
    <source>
        <strain evidence="6">Singapore isolate B</strain>
    </source>
</reference>
<gene>
    <name evidence="6" type="ORF">GSBLH_T00006901001</name>
</gene>